<reference evidence="3 4" key="1">
    <citation type="submission" date="2020-02" db="EMBL/GenBank/DDBJ databases">
        <title>Comparative genome analysis reveals the metabolism and evolution of the thermophilic archaeal genus Metallosphaera.</title>
        <authorList>
            <person name="Jiang C."/>
        </authorList>
    </citation>
    <scope>NUCLEOTIDE SEQUENCE [LARGE SCALE GENOMIC DNA]</scope>
    <source>
        <strain evidence="3 4">Ric-A</strain>
    </source>
</reference>
<dbReference type="AlphaFoldDB" id="A0A6N0NTI5"/>
<dbReference type="RefSeq" id="WP_174628759.1">
    <property type="nucleotide sequence ID" value="NZ_CP049074.1"/>
</dbReference>
<evidence type="ECO:0008006" key="5">
    <source>
        <dbReference type="Google" id="ProtNLM"/>
    </source>
</evidence>
<feature type="region of interest" description="Disordered" evidence="1">
    <location>
        <begin position="518"/>
        <end position="572"/>
    </location>
</feature>
<proteinExistence type="predicted"/>
<keyword evidence="2" id="KW-1133">Transmembrane helix</keyword>
<dbReference type="OrthoDB" id="34640at2157"/>
<evidence type="ECO:0000313" key="3">
    <source>
        <dbReference type="EMBL" id="QKQ99148.1"/>
    </source>
</evidence>
<feature type="transmembrane region" description="Helical" evidence="2">
    <location>
        <begin position="578"/>
        <end position="600"/>
    </location>
</feature>
<gene>
    <name evidence="3" type="ORF">GWK48_00945</name>
</gene>
<keyword evidence="2" id="KW-0812">Transmembrane</keyword>
<dbReference type="Pfam" id="PF05317">
    <property type="entry name" value="Thermopsin"/>
    <property type="match status" value="1"/>
</dbReference>
<organism evidence="3 4">
    <name type="scientific">Metallosphaera tengchongensis</name>
    <dbReference type="NCBI Taxonomy" id="1532350"/>
    <lineage>
        <taxon>Archaea</taxon>
        <taxon>Thermoproteota</taxon>
        <taxon>Thermoprotei</taxon>
        <taxon>Sulfolobales</taxon>
        <taxon>Sulfolobaceae</taxon>
        <taxon>Metallosphaera</taxon>
    </lineage>
</organism>
<name>A0A6N0NTI5_9CREN</name>
<evidence type="ECO:0000256" key="2">
    <source>
        <dbReference type="SAM" id="Phobius"/>
    </source>
</evidence>
<dbReference type="Proteomes" id="UP000509301">
    <property type="component" value="Chromosome"/>
</dbReference>
<dbReference type="InterPro" id="IPR007981">
    <property type="entry name" value="Peptidase_A5"/>
</dbReference>
<dbReference type="GeneID" id="55640469"/>
<protein>
    <recommendedName>
        <fullName evidence="5">Thermopsin</fullName>
    </recommendedName>
</protein>
<keyword evidence="4" id="KW-1185">Reference proteome</keyword>
<sequence>MKWLFIILLLVASVSPYVLISTSNSTVLPSGHFIFFPLDVKSPQILTYSWNASGDIEVSLMTSSQFNAFVNGTTTAFTGLYITNSSYRNELLLMPGSYYLVFYAFMGQVTLNYSYNLSNTNVTYSLQPGYYEYYTLNLTYPFHLNLFLVSNSSISVEVYSKNTTFLSLSPPSRSILTFVNKTITLNPGEYNVTIRGVGNTTTSIYDLITYSSIYPNPLSLNKVYYPMGVASYGVFNESGVLVPYSVIASSVIGLVNITSIMEYNATEKLLNVSPYSASLQLNVPVVVVNGIHNQTYWAQNVVTFLTNESALCYDSSILNVSNENATLSNFSIQGKGAVYPPFNSGYYYRYATHTVKYKEPLAFLLSINVSVLKKLGVNLKFGVKLLQNGTYKGGNWTYFDSVLINDPSVTKAYLYVSGYSSPEVLNYYDAELVFGGGGNGGTAQFLNLSAYLALFYYNGSTRAFPSVYSMGGDTAETASNVQVYLKSGAVYVTVGQDDPKFLTNQFSATLPQASKNQVSNVSLNTTNTSTTNTSSSGSKVQNNSTITTSNSTSSKTGTPPNSSNSTTPTTQSKGYKGFNFPITYVVIGIVVVIVIVLMLMRRSRRPDLNIEP</sequence>
<evidence type="ECO:0000256" key="1">
    <source>
        <dbReference type="SAM" id="MobiDB-lite"/>
    </source>
</evidence>
<dbReference type="EMBL" id="CP049074">
    <property type="protein sequence ID" value="QKQ99148.1"/>
    <property type="molecule type" value="Genomic_DNA"/>
</dbReference>
<accession>A0A6N0NTI5</accession>
<keyword evidence="2" id="KW-0472">Membrane</keyword>
<evidence type="ECO:0000313" key="4">
    <source>
        <dbReference type="Proteomes" id="UP000509301"/>
    </source>
</evidence>
<dbReference type="KEGG" id="mten:GWK48_00945"/>